<protein>
    <submittedName>
        <fullName evidence="2">Uncharacterized protein</fullName>
    </submittedName>
</protein>
<name>A0ABP0NY28_9DINO</name>
<evidence type="ECO:0000256" key="1">
    <source>
        <dbReference type="SAM" id="MobiDB-lite"/>
    </source>
</evidence>
<comment type="caution">
    <text evidence="2">The sequence shown here is derived from an EMBL/GenBank/DDBJ whole genome shotgun (WGS) entry which is preliminary data.</text>
</comment>
<evidence type="ECO:0000313" key="2">
    <source>
        <dbReference type="EMBL" id="CAK9068436.1"/>
    </source>
</evidence>
<accession>A0ABP0NY28</accession>
<dbReference type="EMBL" id="CAXAMN010022350">
    <property type="protein sequence ID" value="CAK9068628.1"/>
    <property type="molecule type" value="Genomic_DNA"/>
</dbReference>
<feature type="region of interest" description="Disordered" evidence="1">
    <location>
        <begin position="69"/>
        <end position="94"/>
    </location>
</feature>
<sequence length="465" mass="52394">MLGKMSKITDLMARLDAFNSGEDAARVKKSNTHLSLAALETKIQVMNLSSMDLLEWKVLVAESINSEGSRCSVTEGGKEKDQRTVSRPHDDDDNLEDKALQLNMLGSTIKSHFPSFIMPVSLYKDNDGAFYHMLELVAGELKDLFEDGLQLGGRKFFMCCLGVKGDAPFLAKAGRFNRSFTRRPTRPSSKKPATGLCHQCMAGNEELGIPFEDFGRERPQWLSTVGSVPAYSRAAPSPLLKIPFDGTDMSVFFRWDVFHNWHLGLGKTFITSAVCCVLELLNPLSLDAAFKVLTEDFGSYCQMNKQSPYHKKLTSQFFGVEASFQDWPDAGWSKGDFTRLICQWFEDYCSRKVAEATSDANSWLTALYHEGLFIRAPVARGIALRGLKFLHGYAKLAKMAFDRGQKRFALIPKGHYLHHQVLDLLHQSERSRWCPNLLMYGCQLQEDYVGRPSRISRRVSPKTVN</sequence>
<proteinExistence type="predicted"/>
<evidence type="ECO:0000313" key="4">
    <source>
        <dbReference type="Proteomes" id="UP001642484"/>
    </source>
</evidence>
<keyword evidence="4" id="KW-1185">Reference proteome</keyword>
<organism evidence="2 4">
    <name type="scientific">Durusdinium trenchii</name>
    <dbReference type="NCBI Taxonomy" id="1381693"/>
    <lineage>
        <taxon>Eukaryota</taxon>
        <taxon>Sar</taxon>
        <taxon>Alveolata</taxon>
        <taxon>Dinophyceae</taxon>
        <taxon>Suessiales</taxon>
        <taxon>Symbiodiniaceae</taxon>
        <taxon>Durusdinium</taxon>
    </lineage>
</organism>
<evidence type="ECO:0000313" key="3">
    <source>
        <dbReference type="EMBL" id="CAK9068628.1"/>
    </source>
</evidence>
<dbReference type="Proteomes" id="UP001642484">
    <property type="component" value="Unassembled WGS sequence"/>
</dbReference>
<dbReference type="EMBL" id="CAXAMN010022328">
    <property type="protein sequence ID" value="CAK9068436.1"/>
    <property type="molecule type" value="Genomic_DNA"/>
</dbReference>
<gene>
    <name evidence="2" type="ORF">CCMP2556_LOCUS33619</name>
    <name evidence="3" type="ORF">CCMP2556_LOCUS33714</name>
</gene>
<reference evidence="2 4" key="1">
    <citation type="submission" date="2024-02" db="EMBL/GenBank/DDBJ databases">
        <authorList>
            <person name="Chen Y."/>
            <person name="Shah S."/>
            <person name="Dougan E. K."/>
            <person name="Thang M."/>
            <person name="Chan C."/>
        </authorList>
    </citation>
    <scope>NUCLEOTIDE SEQUENCE [LARGE SCALE GENOMIC DNA]</scope>
</reference>
<feature type="compositionally biased region" description="Basic and acidic residues" evidence="1">
    <location>
        <begin position="76"/>
        <end position="90"/>
    </location>
</feature>